<protein>
    <recommendedName>
        <fullName evidence="2">UPF0225 protein BI364_01240</fullName>
    </recommendedName>
</protein>
<organism evidence="4 5">
    <name type="scientific">Acidihalobacter yilgarnensis</name>
    <dbReference type="NCBI Taxonomy" id="2819280"/>
    <lineage>
        <taxon>Bacteria</taxon>
        <taxon>Pseudomonadati</taxon>
        <taxon>Pseudomonadota</taxon>
        <taxon>Gammaproteobacteria</taxon>
        <taxon>Chromatiales</taxon>
        <taxon>Ectothiorhodospiraceae</taxon>
        <taxon>Acidihalobacter</taxon>
    </lineage>
</organism>
<dbReference type="Gene3D" id="3.10.450.50">
    <property type="match status" value="1"/>
</dbReference>
<evidence type="ECO:0000313" key="5">
    <source>
        <dbReference type="Proteomes" id="UP000095401"/>
    </source>
</evidence>
<dbReference type="EMBL" id="CP017415">
    <property type="protein sequence ID" value="AOU96810.1"/>
    <property type="molecule type" value="Genomic_DNA"/>
</dbReference>
<comment type="similarity">
    <text evidence="1 2">Belongs to the UPF0225 family.</text>
</comment>
<dbReference type="Pfam" id="PF17775">
    <property type="entry name" value="YchJ_M-like"/>
    <property type="match status" value="1"/>
</dbReference>
<dbReference type="InterPro" id="IPR048469">
    <property type="entry name" value="YchJ-like_M"/>
</dbReference>
<reference evidence="5" key="1">
    <citation type="submission" date="2016-09" db="EMBL/GenBank/DDBJ databases">
        <title>Acidihalobacter prosperus F5.</title>
        <authorList>
            <person name="Khaleque H.N."/>
            <person name="Ramsay J.P."/>
            <person name="Kaksonen A.H."/>
            <person name="Boxall N.J."/>
            <person name="Watkin E.L.J."/>
        </authorList>
    </citation>
    <scope>NUCLEOTIDE SEQUENCE [LARGE SCALE GENOMIC DNA]</scope>
    <source>
        <strain evidence="5">F5</strain>
    </source>
</reference>
<dbReference type="InterPro" id="IPR023006">
    <property type="entry name" value="YchJ-like"/>
</dbReference>
<feature type="domain" description="YchJ-like middle NTF2-like" evidence="3">
    <location>
        <begin position="39"/>
        <end position="133"/>
    </location>
</feature>
<keyword evidence="5" id="KW-1185">Reference proteome</keyword>
<dbReference type="AlphaFoldDB" id="A0A1D8IK10"/>
<dbReference type="RefSeq" id="WP_070077203.1">
    <property type="nucleotide sequence ID" value="NZ_CP017415.1"/>
</dbReference>
<dbReference type="Pfam" id="PF02810">
    <property type="entry name" value="SEC-C"/>
    <property type="match status" value="1"/>
</dbReference>
<dbReference type="InterPro" id="IPR032710">
    <property type="entry name" value="NTF2-like_dom_sf"/>
</dbReference>
<accession>A0A1D8IK10</accession>
<evidence type="ECO:0000256" key="2">
    <source>
        <dbReference type="HAMAP-Rule" id="MF_00612"/>
    </source>
</evidence>
<name>A0A1D8IK10_9GAMM</name>
<sequence>MGKGSASNQAVADTCPCGVGRTFAVCCGRYLDDGALPETAEALMRSRYTAYVLGREDYLFASWHVSTRPASLGLDAARRWLGLRVTHIEAGGPMDVEGWVSFVARSKRGGRADRLEERSHFVREDGRWYYVDGEIGSVPDRY</sequence>
<dbReference type="HAMAP" id="MF_00612">
    <property type="entry name" value="UPF0225"/>
    <property type="match status" value="1"/>
</dbReference>
<evidence type="ECO:0000259" key="3">
    <source>
        <dbReference type="Pfam" id="PF17775"/>
    </source>
</evidence>
<evidence type="ECO:0000313" key="4">
    <source>
        <dbReference type="EMBL" id="AOU96810.1"/>
    </source>
</evidence>
<evidence type="ECO:0000256" key="1">
    <source>
        <dbReference type="ARBA" id="ARBA00010839"/>
    </source>
</evidence>
<dbReference type="InterPro" id="IPR004027">
    <property type="entry name" value="SEC_C_motif"/>
</dbReference>
<dbReference type="Proteomes" id="UP000095401">
    <property type="component" value="Chromosome"/>
</dbReference>
<dbReference type="KEGG" id="aprs:BI364_01240"/>
<dbReference type="SUPFAM" id="SSF54427">
    <property type="entry name" value="NTF2-like"/>
    <property type="match status" value="1"/>
</dbReference>
<gene>
    <name evidence="4" type="ORF">BI364_01240</name>
</gene>
<proteinExistence type="inferred from homology"/>